<feature type="transmembrane region" description="Helical" evidence="1">
    <location>
        <begin position="33"/>
        <end position="50"/>
    </location>
</feature>
<reference evidence="4" key="1">
    <citation type="submission" date="2016-10" db="EMBL/GenBank/DDBJ databases">
        <authorList>
            <person name="Varghese N."/>
            <person name="Submissions S."/>
        </authorList>
    </citation>
    <scope>NUCLEOTIDE SEQUENCE [LARGE SCALE GENOMIC DNA]</scope>
    <source>
        <strain evidence="4">NLAE-zl-G277</strain>
    </source>
</reference>
<dbReference type="Proteomes" id="UP000198508">
    <property type="component" value="Unassembled WGS sequence"/>
</dbReference>
<dbReference type="RefSeq" id="WP_092360376.1">
    <property type="nucleotide sequence ID" value="NZ_CABJCG010000007.1"/>
</dbReference>
<feature type="domain" description="DUF1468" evidence="2">
    <location>
        <begin position="35"/>
        <end position="173"/>
    </location>
</feature>
<feature type="transmembrane region" description="Helical" evidence="1">
    <location>
        <begin position="70"/>
        <end position="88"/>
    </location>
</feature>
<evidence type="ECO:0000259" key="2">
    <source>
        <dbReference type="Pfam" id="PF07331"/>
    </source>
</evidence>
<dbReference type="Pfam" id="PF07331">
    <property type="entry name" value="TctB"/>
    <property type="match status" value="1"/>
</dbReference>
<sequence length="174" mass="19350">MKIQEKTGNSLEARLDEIAGRLRKKEITVPTDLLGAALFLILAALILYLMPGQVPVSEADVVNGRQFPAMLMWLMIVCCALLLIQNLIKLAKKEPLHTCTINLLTEVKALIILGILIAAYLICKWTDLFVAGAVFCAVAFLVYFRCKKKLYYGITIGMAVLIWAAFRFGLGVRF</sequence>
<organism evidence="3 4">
    <name type="scientific">Enterocloster lavalensis</name>
    <dbReference type="NCBI Taxonomy" id="460384"/>
    <lineage>
        <taxon>Bacteria</taxon>
        <taxon>Bacillati</taxon>
        <taxon>Bacillota</taxon>
        <taxon>Clostridia</taxon>
        <taxon>Lachnospirales</taxon>
        <taxon>Lachnospiraceae</taxon>
        <taxon>Enterocloster</taxon>
    </lineage>
</organism>
<gene>
    <name evidence="3" type="ORF">SAMN05216313_101108</name>
</gene>
<name>A0A1I0ALR4_9FIRM</name>
<dbReference type="InterPro" id="IPR009936">
    <property type="entry name" value="DUF1468"/>
</dbReference>
<dbReference type="STRING" id="460384.SAMN05216313_101108"/>
<feature type="transmembrane region" description="Helical" evidence="1">
    <location>
        <begin position="128"/>
        <end position="144"/>
    </location>
</feature>
<evidence type="ECO:0000313" key="4">
    <source>
        <dbReference type="Proteomes" id="UP000198508"/>
    </source>
</evidence>
<keyword evidence="4" id="KW-1185">Reference proteome</keyword>
<dbReference type="AlphaFoldDB" id="A0A1I0ALR4"/>
<protein>
    <submittedName>
        <fullName evidence="3">Tripartite tricarboxylate transporter TctB family protein</fullName>
    </submittedName>
</protein>
<feature type="transmembrane region" description="Helical" evidence="1">
    <location>
        <begin position="100"/>
        <end position="122"/>
    </location>
</feature>
<evidence type="ECO:0000256" key="1">
    <source>
        <dbReference type="SAM" id="Phobius"/>
    </source>
</evidence>
<dbReference type="GeneID" id="93277936"/>
<evidence type="ECO:0000313" key="3">
    <source>
        <dbReference type="EMBL" id="SES95321.1"/>
    </source>
</evidence>
<keyword evidence="1" id="KW-1133">Transmembrane helix</keyword>
<proteinExistence type="predicted"/>
<keyword evidence="1" id="KW-0812">Transmembrane</keyword>
<keyword evidence="1" id="KW-0472">Membrane</keyword>
<feature type="transmembrane region" description="Helical" evidence="1">
    <location>
        <begin position="151"/>
        <end position="170"/>
    </location>
</feature>
<accession>A0A1I0ALR4</accession>
<dbReference type="EMBL" id="FOIM01000001">
    <property type="protein sequence ID" value="SES95321.1"/>
    <property type="molecule type" value="Genomic_DNA"/>
</dbReference>